<feature type="transmembrane region" description="Helical" evidence="5">
    <location>
        <begin position="386"/>
        <end position="419"/>
    </location>
</feature>
<dbReference type="PANTHER" id="PTHR37422">
    <property type="entry name" value="TEICHURONIC ACID BIOSYNTHESIS PROTEIN TUAE"/>
    <property type="match status" value="1"/>
</dbReference>
<evidence type="ECO:0000256" key="5">
    <source>
        <dbReference type="SAM" id="Phobius"/>
    </source>
</evidence>
<evidence type="ECO:0000313" key="7">
    <source>
        <dbReference type="EMBL" id="OGG66746.1"/>
    </source>
</evidence>
<dbReference type="SUPFAM" id="SSF48452">
    <property type="entry name" value="TPR-like"/>
    <property type="match status" value="1"/>
</dbReference>
<keyword evidence="2 5" id="KW-0812">Transmembrane</keyword>
<feature type="domain" description="O-antigen ligase-related" evidence="6">
    <location>
        <begin position="206"/>
        <end position="359"/>
    </location>
</feature>
<feature type="transmembrane region" description="Helical" evidence="5">
    <location>
        <begin position="439"/>
        <end position="459"/>
    </location>
</feature>
<dbReference type="GO" id="GO:0016020">
    <property type="term" value="C:membrane"/>
    <property type="evidence" value="ECO:0007669"/>
    <property type="project" value="UniProtKB-SubCell"/>
</dbReference>
<dbReference type="Gene3D" id="1.25.40.10">
    <property type="entry name" value="Tetratricopeptide repeat domain"/>
    <property type="match status" value="1"/>
</dbReference>
<dbReference type="Pfam" id="PF04932">
    <property type="entry name" value="Wzy_C"/>
    <property type="match status" value="1"/>
</dbReference>
<feature type="transmembrane region" description="Helical" evidence="5">
    <location>
        <begin position="132"/>
        <end position="151"/>
    </location>
</feature>
<feature type="transmembrane region" description="Helical" evidence="5">
    <location>
        <begin position="103"/>
        <end position="120"/>
    </location>
</feature>
<dbReference type="Proteomes" id="UP000178572">
    <property type="component" value="Unassembled WGS sequence"/>
</dbReference>
<reference evidence="7 8" key="1">
    <citation type="journal article" date="2016" name="Nat. Commun.">
        <title>Thousands of microbial genomes shed light on interconnected biogeochemical processes in an aquifer system.</title>
        <authorList>
            <person name="Anantharaman K."/>
            <person name="Brown C.T."/>
            <person name="Hug L.A."/>
            <person name="Sharon I."/>
            <person name="Castelle C.J."/>
            <person name="Probst A.J."/>
            <person name="Thomas B.C."/>
            <person name="Singh A."/>
            <person name="Wilkins M.J."/>
            <person name="Karaoz U."/>
            <person name="Brodie E.L."/>
            <person name="Williams K.H."/>
            <person name="Hubbard S.S."/>
            <person name="Banfield J.F."/>
        </authorList>
    </citation>
    <scope>NUCLEOTIDE SEQUENCE [LARGE SCALE GENOMIC DNA]</scope>
</reference>
<protein>
    <recommendedName>
        <fullName evidence="6">O-antigen ligase-related domain-containing protein</fullName>
    </recommendedName>
</protein>
<gene>
    <name evidence="7" type="ORF">A3C21_04565</name>
</gene>
<name>A0A1F6DZD4_9BACT</name>
<feature type="transmembrane region" description="Helical" evidence="5">
    <location>
        <begin position="246"/>
        <end position="263"/>
    </location>
</feature>
<dbReference type="Pfam" id="PF14559">
    <property type="entry name" value="TPR_19"/>
    <property type="match status" value="1"/>
</dbReference>
<evidence type="ECO:0000256" key="1">
    <source>
        <dbReference type="ARBA" id="ARBA00004141"/>
    </source>
</evidence>
<dbReference type="InterPro" id="IPR007016">
    <property type="entry name" value="O-antigen_ligase-rel_domated"/>
</dbReference>
<keyword evidence="4 5" id="KW-0472">Membrane</keyword>
<organism evidence="7 8">
    <name type="scientific">Candidatus Kaiserbacteria bacterium RIFCSPHIGHO2_02_FULL_59_21</name>
    <dbReference type="NCBI Taxonomy" id="1798500"/>
    <lineage>
        <taxon>Bacteria</taxon>
        <taxon>Candidatus Kaiseribacteriota</taxon>
    </lineage>
</organism>
<evidence type="ECO:0000256" key="3">
    <source>
        <dbReference type="ARBA" id="ARBA00022989"/>
    </source>
</evidence>
<dbReference type="InterPro" id="IPR051533">
    <property type="entry name" value="WaaL-like"/>
</dbReference>
<dbReference type="STRING" id="1798500.A3C21_04565"/>
<feature type="transmembrane region" description="Helical" evidence="5">
    <location>
        <begin position="69"/>
        <end position="91"/>
    </location>
</feature>
<evidence type="ECO:0000256" key="4">
    <source>
        <dbReference type="ARBA" id="ARBA00023136"/>
    </source>
</evidence>
<evidence type="ECO:0000256" key="2">
    <source>
        <dbReference type="ARBA" id="ARBA00022692"/>
    </source>
</evidence>
<comment type="subcellular location">
    <subcellularLocation>
        <location evidence="1">Membrane</location>
        <topology evidence="1">Multi-pass membrane protein</topology>
    </subcellularLocation>
</comment>
<evidence type="ECO:0000313" key="8">
    <source>
        <dbReference type="Proteomes" id="UP000178572"/>
    </source>
</evidence>
<keyword evidence="3 5" id="KW-1133">Transmembrane helix</keyword>
<feature type="transmembrane region" description="Helical" evidence="5">
    <location>
        <begin position="12"/>
        <end position="32"/>
    </location>
</feature>
<feature type="transmembrane region" description="Helical" evidence="5">
    <location>
        <begin position="347"/>
        <end position="366"/>
    </location>
</feature>
<evidence type="ECO:0000259" key="6">
    <source>
        <dbReference type="Pfam" id="PF04932"/>
    </source>
</evidence>
<dbReference type="EMBL" id="MFLN01000039">
    <property type="protein sequence ID" value="OGG66746.1"/>
    <property type="molecule type" value="Genomic_DNA"/>
</dbReference>
<feature type="transmembrane region" description="Helical" evidence="5">
    <location>
        <begin position="222"/>
        <end position="239"/>
    </location>
</feature>
<sequence length="740" mass="81773">MTRALERAFPYLLFAPALAALLFVDGLLYPYLTPKTLLFRGAFLLAAAAFAFLLLSGKAFRFDRLKNPVSWIPAALLAWASFSSLFGADFYHSFWSIFDRGDGLLTLAAIVGFFYLLLLHADGAFVRKLFSFIAWTASLAALFGVAQWIQWASGINIPLLPDGAERVSSTFGNPTFFSSYMALSLFATLILARDLQGAWQRWAYAGAALQFLGILAGATRGTLLALVAAGFAALLYFAWRDNTYRARAGLAALLVAAALFLAFRSQLAAAPFAPIARLAAISLSDTTVESRLFIWSSVVAETAREPKRALLGAGAEHISVVFNEFYDPTAIVEEWFDRTHNAFLDYLVQYGMPGLLLYLALIGAFAREALRLLASALPDERYRGLLLLLAAVVYAVQNFFVFDTALTLWFFFALFASILVWRSPEPARALALVKAPPAAAYAVLALIALLVIPVSLLPLRANLLLAEAYLYQIVDARRSVEAIENGMRLGTYADMEFGYQLYEWYTERQITMLSGEARLAAYAAARDVLKGNYEKYPYDARTATYYAHALDVAPKGEEPPEEYRLEVLRHAIALSPKRIQPRYLLANVSIRKGDAQPPGSAAKREHYEKAIQGLSEYAALVPDFAEPDYVIATLYQTLGDAAAAKEWAAKGLAVYETDTNTARRASRYYITAEDWDNARRFLADLAAAEPENYPVLYDLAKAEFLAGNPERARDIVRTLREKAPGLAETDPAFLRALGER</sequence>
<proteinExistence type="predicted"/>
<dbReference type="AlphaFoldDB" id="A0A1F6DZD4"/>
<comment type="caution">
    <text evidence="7">The sequence shown here is derived from an EMBL/GenBank/DDBJ whole genome shotgun (WGS) entry which is preliminary data.</text>
</comment>
<dbReference type="PANTHER" id="PTHR37422:SF13">
    <property type="entry name" value="LIPOPOLYSACCHARIDE BIOSYNTHESIS PROTEIN PA4999-RELATED"/>
    <property type="match status" value="1"/>
</dbReference>
<feature type="transmembrane region" description="Helical" evidence="5">
    <location>
        <begin position="38"/>
        <end position="57"/>
    </location>
</feature>
<dbReference type="InterPro" id="IPR011990">
    <property type="entry name" value="TPR-like_helical_dom_sf"/>
</dbReference>
<accession>A0A1F6DZD4</accession>
<feature type="transmembrane region" description="Helical" evidence="5">
    <location>
        <begin position="199"/>
        <end position="216"/>
    </location>
</feature>
<feature type="transmembrane region" description="Helical" evidence="5">
    <location>
        <begin position="171"/>
        <end position="192"/>
    </location>
</feature>